<dbReference type="Gene3D" id="3.30.70.330">
    <property type="match status" value="1"/>
</dbReference>
<accession>A0AB34JF19</accession>
<keyword evidence="2" id="KW-0489">Methyltransferase</keyword>
<dbReference type="InterPro" id="IPR012677">
    <property type="entry name" value="Nucleotide-bd_a/b_plait_sf"/>
</dbReference>
<dbReference type="EMBL" id="JBGBPQ010000009">
    <property type="protein sequence ID" value="KAL1519827.1"/>
    <property type="molecule type" value="Genomic_DNA"/>
</dbReference>
<keyword evidence="7" id="KW-1185">Reference proteome</keyword>
<dbReference type="HAMAP" id="MF_00587">
    <property type="entry name" value="tRNA_methyltr_TrmY"/>
    <property type="match status" value="1"/>
</dbReference>
<evidence type="ECO:0000313" key="6">
    <source>
        <dbReference type="EMBL" id="KAL1519827.1"/>
    </source>
</evidence>
<dbReference type="Proteomes" id="UP001515480">
    <property type="component" value="Unassembled WGS sequence"/>
</dbReference>
<dbReference type="PANTHER" id="PTHR40703:SF1">
    <property type="entry name" value="TRNA (PSEUDOURIDINE(54)-N(1))-METHYLTRANSFERASE"/>
    <property type="match status" value="1"/>
</dbReference>
<dbReference type="InterPro" id="IPR007158">
    <property type="entry name" value="TrmY"/>
</dbReference>
<feature type="compositionally biased region" description="Gly residues" evidence="5">
    <location>
        <begin position="242"/>
        <end position="251"/>
    </location>
</feature>
<evidence type="ECO:0000256" key="5">
    <source>
        <dbReference type="SAM" id="MobiDB-lite"/>
    </source>
</evidence>
<keyword evidence="3" id="KW-0808">Transferase</keyword>
<evidence type="ECO:0000256" key="4">
    <source>
        <dbReference type="ARBA" id="ARBA00022691"/>
    </source>
</evidence>
<keyword evidence="4" id="KW-0949">S-adenosyl-L-methionine</keyword>
<evidence type="ECO:0000256" key="3">
    <source>
        <dbReference type="ARBA" id="ARBA00022679"/>
    </source>
</evidence>
<dbReference type="GO" id="GO:0030488">
    <property type="term" value="P:tRNA methylation"/>
    <property type="evidence" value="ECO:0007669"/>
    <property type="project" value="TreeGrafter"/>
</dbReference>
<evidence type="ECO:0000256" key="1">
    <source>
        <dbReference type="ARBA" id="ARBA00022490"/>
    </source>
</evidence>
<protein>
    <submittedName>
        <fullName evidence="6">Uncharacterized protein</fullName>
    </submittedName>
</protein>
<dbReference type="SUPFAM" id="SSF75217">
    <property type="entry name" value="alpha/beta knot"/>
    <property type="match status" value="1"/>
</dbReference>
<reference evidence="6 7" key="1">
    <citation type="journal article" date="2024" name="Science">
        <title>Giant polyketide synthase enzymes in the biosynthesis of giant marine polyether toxins.</title>
        <authorList>
            <person name="Fallon T.R."/>
            <person name="Shende V.V."/>
            <person name="Wierzbicki I.H."/>
            <person name="Pendleton A.L."/>
            <person name="Watervoot N.F."/>
            <person name="Auber R.P."/>
            <person name="Gonzalez D.J."/>
            <person name="Wisecaver J.H."/>
            <person name="Moore B.S."/>
        </authorList>
    </citation>
    <scope>NUCLEOTIDE SEQUENCE [LARGE SCALE GENOMIC DNA]</scope>
    <source>
        <strain evidence="6 7">12B1</strain>
    </source>
</reference>
<organism evidence="6 7">
    <name type="scientific">Prymnesium parvum</name>
    <name type="common">Toxic golden alga</name>
    <dbReference type="NCBI Taxonomy" id="97485"/>
    <lineage>
        <taxon>Eukaryota</taxon>
        <taxon>Haptista</taxon>
        <taxon>Haptophyta</taxon>
        <taxon>Prymnesiophyceae</taxon>
        <taxon>Prymnesiales</taxon>
        <taxon>Prymnesiaceae</taxon>
        <taxon>Prymnesium</taxon>
    </lineage>
</organism>
<dbReference type="PANTHER" id="PTHR40703">
    <property type="entry name" value="TRNA (PSEUDOURIDINE(54)-N(1))-METHYLTRANSFERASE"/>
    <property type="match status" value="1"/>
</dbReference>
<dbReference type="GO" id="GO:0008757">
    <property type="term" value="F:S-adenosylmethionine-dependent methyltransferase activity"/>
    <property type="evidence" value="ECO:0007669"/>
    <property type="project" value="TreeGrafter"/>
</dbReference>
<proteinExistence type="inferred from homology"/>
<dbReference type="Pfam" id="PF04013">
    <property type="entry name" value="Methyltrn_RNA_2"/>
    <property type="match status" value="2"/>
</dbReference>
<sequence length="369" mass="38688">MSDEPHDLHPCVLLLRGLPWEATAHEVQALVSPALLADEALDSLLLPLDARARPSGDALLSLRLRRPAAALAALLHGLPLRSRRVDARVASAADASRRAAASERALARLAPLAPQPFVGRARAHRPAPPRGTRDLLVLCHGVPRRVAAGAVRLDELPHGRVDLMARCVCAALFYSHGVRKAARVALLLPEWRRALRVDGAAVKGLRPDERTIGEALRRALLAAPPLAAGGREAEGRGERGGEGGGGEGGAAGEVRDAPAGWSVVDGEGASLEGMLASLLGGDEAPQLVVLHEEGERLEKVIGAGEPRAVVLVIGDATGFLRTEEEVLQRFNAKPASLGRLPLLASQCIVISHNVLDNAAAEEVAEEADG</sequence>
<feature type="compositionally biased region" description="Basic and acidic residues" evidence="5">
    <location>
        <begin position="231"/>
        <end position="241"/>
    </location>
</feature>
<dbReference type="GO" id="GO:0008175">
    <property type="term" value="F:tRNA methyltransferase activity"/>
    <property type="evidence" value="ECO:0007669"/>
    <property type="project" value="InterPro"/>
</dbReference>
<gene>
    <name evidence="6" type="ORF">AB1Y20_023333</name>
</gene>
<name>A0AB34JF19_PRYPA</name>
<dbReference type="InterPro" id="IPR029028">
    <property type="entry name" value="Alpha/beta_knot_MTases"/>
</dbReference>
<dbReference type="Gene3D" id="3.40.1280.10">
    <property type="match status" value="1"/>
</dbReference>
<evidence type="ECO:0000256" key="2">
    <source>
        <dbReference type="ARBA" id="ARBA00022603"/>
    </source>
</evidence>
<feature type="region of interest" description="Disordered" evidence="5">
    <location>
        <begin position="229"/>
        <end position="252"/>
    </location>
</feature>
<dbReference type="AlphaFoldDB" id="A0AB34JF19"/>
<keyword evidence="1" id="KW-0963">Cytoplasm</keyword>
<dbReference type="InterPro" id="IPR029026">
    <property type="entry name" value="tRNA_m1G_MTases_N"/>
</dbReference>
<comment type="caution">
    <text evidence="6">The sequence shown here is derived from an EMBL/GenBank/DDBJ whole genome shotgun (WGS) entry which is preliminary data.</text>
</comment>
<evidence type="ECO:0000313" key="7">
    <source>
        <dbReference type="Proteomes" id="UP001515480"/>
    </source>
</evidence>